<accession>A0A0A1TMH4</accession>
<organism evidence="3 4">
    <name type="scientific">[Torrubiella] hemipterigena</name>
    <dbReference type="NCBI Taxonomy" id="1531966"/>
    <lineage>
        <taxon>Eukaryota</taxon>
        <taxon>Fungi</taxon>
        <taxon>Dikarya</taxon>
        <taxon>Ascomycota</taxon>
        <taxon>Pezizomycotina</taxon>
        <taxon>Sordariomycetes</taxon>
        <taxon>Hypocreomycetidae</taxon>
        <taxon>Hypocreales</taxon>
        <taxon>Clavicipitaceae</taxon>
        <taxon>Clavicipitaceae incertae sedis</taxon>
        <taxon>'Torrubiella' clade</taxon>
    </lineage>
</organism>
<feature type="signal peptide" evidence="2">
    <location>
        <begin position="1"/>
        <end position="18"/>
    </location>
</feature>
<protein>
    <submittedName>
        <fullName evidence="3">Uncharacterized protein</fullName>
    </submittedName>
</protein>
<dbReference type="EMBL" id="CDHN01000004">
    <property type="protein sequence ID" value="CEJ91517.1"/>
    <property type="molecule type" value="Genomic_DNA"/>
</dbReference>
<feature type="region of interest" description="Disordered" evidence="1">
    <location>
        <begin position="140"/>
        <end position="184"/>
    </location>
</feature>
<dbReference type="AlphaFoldDB" id="A0A0A1TMH4"/>
<keyword evidence="4" id="KW-1185">Reference proteome</keyword>
<gene>
    <name evidence="3" type="ORF">VHEMI07220</name>
</gene>
<feature type="compositionally biased region" description="Low complexity" evidence="1">
    <location>
        <begin position="140"/>
        <end position="159"/>
    </location>
</feature>
<keyword evidence="2" id="KW-0732">Signal</keyword>
<sequence>MQFITAATIVALAAVANADSVSISSAAVLPSAATTTAPPKCTTSADVVVCDDGSSHGLGPQPSGSASVTEYTSSGAVCTVKDGFTTCVGEPVTFHVSSTTAPASSSTSLSAIIDSFPPCEFGGCSSTAVSVTTTDCSTSTPVSVTTTPCPESTTTVSPPAQDCTTTSVRPNNNGTIPSGPTTVPDTPATVPVAGAATGLQVPAMAGLLAVAGLATLML</sequence>
<feature type="chain" id="PRO_5001990186" evidence="2">
    <location>
        <begin position="19"/>
        <end position="218"/>
    </location>
</feature>
<feature type="compositionally biased region" description="Polar residues" evidence="1">
    <location>
        <begin position="162"/>
        <end position="178"/>
    </location>
</feature>
<evidence type="ECO:0000313" key="3">
    <source>
        <dbReference type="EMBL" id="CEJ91517.1"/>
    </source>
</evidence>
<evidence type="ECO:0000256" key="2">
    <source>
        <dbReference type="SAM" id="SignalP"/>
    </source>
</evidence>
<dbReference type="HOGENOM" id="CLU_1267682_0_0_1"/>
<name>A0A0A1TMH4_9HYPO</name>
<evidence type="ECO:0000256" key="1">
    <source>
        <dbReference type="SAM" id="MobiDB-lite"/>
    </source>
</evidence>
<reference evidence="3 4" key="1">
    <citation type="journal article" date="2015" name="Genome Announc.">
        <title>Draft Genome Sequence and Gene Annotation of the Entomopathogenic Fungus Verticillium hemipterigenum.</title>
        <authorList>
            <person name="Horn F."/>
            <person name="Habel A."/>
            <person name="Scharf D.H."/>
            <person name="Dworschak J."/>
            <person name="Brakhage A.A."/>
            <person name="Guthke R."/>
            <person name="Hertweck C."/>
            <person name="Linde J."/>
        </authorList>
    </citation>
    <scope>NUCLEOTIDE SEQUENCE [LARGE SCALE GENOMIC DNA]</scope>
</reference>
<proteinExistence type="predicted"/>
<evidence type="ECO:0000313" key="4">
    <source>
        <dbReference type="Proteomes" id="UP000039046"/>
    </source>
</evidence>
<dbReference type="Proteomes" id="UP000039046">
    <property type="component" value="Unassembled WGS sequence"/>
</dbReference>